<evidence type="ECO:0000256" key="1">
    <source>
        <dbReference type="ARBA" id="ARBA00001946"/>
    </source>
</evidence>
<keyword evidence="2" id="KW-1277">Toxin-antitoxin system</keyword>
<accession>A0A4P6F7Y6</accession>
<dbReference type="Gene3D" id="3.40.50.1010">
    <property type="entry name" value="5'-nuclease"/>
    <property type="match status" value="1"/>
</dbReference>
<evidence type="ECO:0000313" key="10">
    <source>
        <dbReference type="Proteomes" id="UP000292118"/>
    </source>
</evidence>
<dbReference type="PANTHER" id="PTHR33653:SF1">
    <property type="entry name" value="RIBONUCLEASE VAPC2"/>
    <property type="match status" value="1"/>
</dbReference>
<organism evidence="9 10">
    <name type="scientific">Xylanimonas protaetiae</name>
    <dbReference type="NCBI Taxonomy" id="2509457"/>
    <lineage>
        <taxon>Bacteria</taxon>
        <taxon>Bacillati</taxon>
        <taxon>Actinomycetota</taxon>
        <taxon>Actinomycetes</taxon>
        <taxon>Micrococcales</taxon>
        <taxon>Promicromonosporaceae</taxon>
        <taxon>Xylanimonas</taxon>
    </lineage>
</organism>
<keyword evidence="10" id="KW-1185">Reference proteome</keyword>
<dbReference type="OrthoDB" id="5118576at2"/>
<dbReference type="EMBL" id="CP035493">
    <property type="protein sequence ID" value="QAY69367.1"/>
    <property type="molecule type" value="Genomic_DNA"/>
</dbReference>
<comment type="cofactor">
    <cofactor evidence="1">
        <name>Mg(2+)</name>
        <dbReference type="ChEBI" id="CHEBI:18420"/>
    </cofactor>
</comment>
<evidence type="ECO:0000256" key="6">
    <source>
        <dbReference type="ARBA" id="ARBA00022842"/>
    </source>
</evidence>
<evidence type="ECO:0000256" key="4">
    <source>
        <dbReference type="ARBA" id="ARBA00022723"/>
    </source>
</evidence>
<dbReference type="InterPro" id="IPR029060">
    <property type="entry name" value="PIN-like_dom_sf"/>
</dbReference>
<keyword evidence="3" id="KW-0540">Nuclease</keyword>
<dbReference type="Proteomes" id="UP000292118">
    <property type="component" value="Chromosome"/>
</dbReference>
<dbReference type="PANTHER" id="PTHR33653">
    <property type="entry name" value="RIBONUCLEASE VAPC2"/>
    <property type="match status" value="1"/>
</dbReference>
<dbReference type="SUPFAM" id="SSF88723">
    <property type="entry name" value="PIN domain-like"/>
    <property type="match status" value="1"/>
</dbReference>
<dbReference type="Pfam" id="PF01850">
    <property type="entry name" value="PIN"/>
    <property type="match status" value="1"/>
</dbReference>
<dbReference type="KEGG" id="xya:ET471_04350"/>
<evidence type="ECO:0000256" key="2">
    <source>
        <dbReference type="ARBA" id="ARBA00022649"/>
    </source>
</evidence>
<evidence type="ECO:0000259" key="8">
    <source>
        <dbReference type="Pfam" id="PF01850"/>
    </source>
</evidence>
<name>A0A4P6F7Y6_9MICO</name>
<dbReference type="GO" id="GO:0004518">
    <property type="term" value="F:nuclease activity"/>
    <property type="evidence" value="ECO:0007669"/>
    <property type="project" value="UniProtKB-KW"/>
</dbReference>
<dbReference type="AlphaFoldDB" id="A0A4P6F7Y6"/>
<feature type="domain" description="PIN" evidence="8">
    <location>
        <begin position="21"/>
        <end position="119"/>
    </location>
</feature>
<evidence type="ECO:0000313" key="9">
    <source>
        <dbReference type="EMBL" id="QAY69367.1"/>
    </source>
</evidence>
<gene>
    <name evidence="9" type="ORF">ET471_04350</name>
</gene>
<evidence type="ECO:0000256" key="7">
    <source>
        <dbReference type="ARBA" id="ARBA00038093"/>
    </source>
</evidence>
<dbReference type="InterPro" id="IPR002716">
    <property type="entry name" value="PIN_dom"/>
</dbReference>
<keyword evidence="5" id="KW-0378">Hydrolase</keyword>
<reference evidence="9 10" key="1">
    <citation type="submission" date="2019-01" db="EMBL/GenBank/DDBJ databases">
        <title>Genome sequencing of strain FW10M-9.</title>
        <authorList>
            <person name="Heo J."/>
            <person name="Kim S.-J."/>
            <person name="Kim J.-S."/>
            <person name="Hong S.-B."/>
            <person name="Kwon S.-W."/>
        </authorList>
    </citation>
    <scope>NUCLEOTIDE SEQUENCE [LARGE SCALE GENOMIC DNA]</scope>
    <source>
        <strain evidence="9 10">FW10M-9</strain>
    </source>
</reference>
<dbReference type="GO" id="GO:0016787">
    <property type="term" value="F:hydrolase activity"/>
    <property type="evidence" value="ECO:0007669"/>
    <property type="project" value="UniProtKB-KW"/>
</dbReference>
<dbReference type="RefSeq" id="WP_129186767.1">
    <property type="nucleotide sequence ID" value="NZ_CP035493.1"/>
</dbReference>
<proteinExistence type="inferred from homology"/>
<evidence type="ECO:0000256" key="5">
    <source>
        <dbReference type="ARBA" id="ARBA00022801"/>
    </source>
</evidence>
<keyword evidence="4" id="KW-0479">Metal-binding</keyword>
<keyword evidence="6" id="KW-0460">Magnesium</keyword>
<dbReference type="InterPro" id="IPR050556">
    <property type="entry name" value="Type_II_TA_system_RNase"/>
</dbReference>
<comment type="similarity">
    <text evidence="7">Belongs to the PINc/VapC protein family.</text>
</comment>
<evidence type="ECO:0000256" key="3">
    <source>
        <dbReference type="ARBA" id="ARBA00022722"/>
    </source>
</evidence>
<dbReference type="GO" id="GO:0046872">
    <property type="term" value="F:metal ion binding"/>
    <property type="evidence" value="ECO:0007669"/>
    <property type="project" value="UniProtKB-KW"/>
</dbReference>
<protein>
    <submittedName>
        <fullName evidence="9">Type II toxin-antitoxin system VapC family toxin</fullName>
    </submittedName>
</protein>
<sequence length="133" mass="14511">MILLDTTVLIDLDLYRFDDGAAYGASVLSRAELEFGVRLARTPAAIADRVQTLNELDARFDWLPFDVESTRSYGIVAAGARTSDGRTTGARVRGKDALIAAQAHRHGAAVMTANLDDFRPFAHLVQVLAPVRR</sequence>